<feature type="compositionally biased region" description="Low complexity" evidence="4">
    <location>
        <begin position="298"/>
        <end position="315"/>
    </location>
</feature>
<keyword evidence="3" id="KW-0378">Hydrolase</keyword>
<evidence type="ECO:0000313" key="7">
    <source>
        <dbReference type="Proteomes" id="UP000288805"/>
    </source>
</evidence>
<dbReference type="Gene3D" id="3.90.1720.30">
    <property type="entry name" value="PPPDE domains"/>
    <property type="match status" value="1"/>
</dbReference>
<dbReference type="EMBL" id="QGNW01000008">
    <property type="protein sequence ID" value="RVX19873.1"/>
    <property type="molecule type" value="Genomic_DNA"/>
</dbReference>
<dbReference type="InterPro" id="IPR008580">
    <property type="entry name" value="PPPDE_dom"/>
</dbReference>
<accession>A0A438KF87</accession>
<keyword evidence="2" id="KW-0645">Protease</keyword>
<evidence type="ECO:0000256" key="1">
    <source>
        <dbReference type="ARBA" id="ARBA00008140"/>
    </source>
</evidence>
<comment type="caution">
    <text evidence="6">The sequence shown here is derived from an EMBL/GenBank/DDBJ whole genome shotgun (WGS) entry which is preliminary data.</text>
</comment>
<dbReference type="GO" id="GO:0008233">
    <property type="term" value="F:peptidase activity"/>
    <property type="evidence" value="ECO:0007669"/>
    <property type="project" value="UniProtKB-KW"/>
</dbReference>
<dbReference type="Pfam" id="PF05903">
    <property type="entry name" value="Peptidase_C97"/>
    <property type="match status" value="1"/>
</dbReference>
<protein>
    <submittedName>
        <fullName evidence="6">DeSI-like protein</fullName>
    </submittedName>
</protein>
<dbReference type="Proteomes" id="UP000288805">
    <property type="component" value="Unassembled WGS sequence"/>
</dbReference>
<evidence type="ECO:0000256" key="2">
    <source>
        <dbReference type="ARBA" id="ARBA00022670"/>
    </source>
</evidence>
<gene>
    <name evidence="6" type="primary">VvCHDp000195_5</name>
    <name evidence="6" type="ORF">CK203_005150</name>
</gene>
<dbReference type="InterPro" id="IPR042266">
    <property type="entry name" value="PPPDE_sf"/>
</dbReference>
<comment type="similarity">
    <text evidence="1">Belongs to the DeSI family.</text>
</comment>
<evidence type="ECO:0000256" key="4">
    <source>
        <dbReference type="SAM" id="MobiDB-lite"/>
    </source>
</evidence>
<name>A0A438KF87_VITVI</name>
<dbReference type="PANTHER" id="PTHR12378">
    <property type="entry name" value="DESUMOYLATING ISOPEPTIDASE"/>
    <property type="match status" value="1"/>
</dbReference>
<evidence type="ECO:0000313" key="6">
    <source>
        <dbReference type="EMBL" id="RVX19873.1"/>
    </source>
</evidence>
<dbReference type="SMART" id="SM01179">
    <property type="entry name" value="DUF862"/>
    <property type="match status" value="1"/>
</dbReference>
<feature type="compositionally biased region" description="Polar residues" evidence="4">
    <location>
        <begin position="275"/>
        <end position="291"/>
    </location>
</feature>
<evidence type="ECO:0000259" key="5">
    <source>
        <dbReference type="PROSITE" id="PS51858"/>
    </source>
</evidence>
<organism evidence="6 7">
    <name type="scientific">Vitis vinifera</name>
    <name type="common">Grape</name>
    <dbReference type="NCBI Taxonomy" id="29760"/>
    <lineage>
        <taxon>Eukaryota</taxon>
        <taxon>Viridiplantae</taxon>
        <taxon>Streptophyta</taxon>
        <taxon>Embryophyta</taxon>
        <taxon>Tracheophyta</taxon>
        <taxon>Spermatophyta</taxon>
        <taxon>Magnoliopsida</taxon>
        <taxon>eudicotyledons</taxon>
        <taxon>Gunneridae</taxon>
        <taxon>Pentapetalae</taxon>
        <taxon>rosids</taxon>
        <taxon>Vitales</taxon>
        <taxon>Vitaceae</taxon>
        <taxon>Viteae</taxon>
        <taxon>Vitis</taxon>
    </lineage>
</organism>
<dbReference type="GO" id="GO:0006508">
    <property type="term" value="P:proteolysis"/>
    <property type="evidence" value="ECO:0007669"/>
    <property type="project" value="UniProtKB-KW"/>
</dbReference>
<evidence type="ECO:0000256" key="3">
    <source>
        <dbReference type="ARBA" id="ARBA00022801"/>
    </source>
</evidence>
<feature type="region of interest" description="Disordered" evidence="4">
    <location>
        <begin position="266"/>
        <end position="315"/>
    </location>
</feature>
<reference evidence="6 7" key="1">
    <citation type="journal article" date="2018" name="PLoS Genet.">
        <title>Population sequencing reveals clonal diversity and ancestral inbreeding in the grapevine cultivar Chardonnay.</title>
        <authorList>
            <person name="Roach M.J."/>
            <person name="Johnson D.L."/>
            <person name="Bohlmann J."/>
            <person name="van Vuuren H.J."/>
            <person name="Jones S.J."/>
            <person name="Pretorius I.S."/>
            <person name="Schmidt S.A."/>
            <person name="Borneman A.R."/>
        </authorList>
    </citation>
    <scope>NUCLEOTIDE SEQUENCE [LARGE SCALE GENOMIC DNA]</scope>
    <source>
        <strain evidence="7">cv. Chardonnay</strain>
        <tissue evidence="6">Leaf</tissue>
    </source>
</reference>
<dbReference type="AlphaFoldDB" id="A0A438KF87"/>
<feature type="domain" description="PPPDE" evidence="5">
    <location>
        <begin position="15"/>
        <end position="193"/>
    </location>
</feature>
<sequence>MLCRMMSRKRKTGSVPVYLNVYDLTPMNGYAYWLGLGIYHSGVQEKIEEKEIELDIGVSVVWFPGRAKQPPHDLAFNNKNRQMLGFNFFFSVRLVHGVEYAFGAHEHPTTGIFEVEPKQCPGFTFRKSILIGRTDLGPKDVRSFMEKLAEEYSGNTYNLITRNCNHFCNDVCNRLTGKPIPRWVNRLARLELSPYDEPLSPSAFFATAQLVGYHSSSYAGINPCNSISFGFLCNCVLPVSLNETKVRQVRSEDRVCQGEKKKLRSHSSRFVSSSNTPPSLSPHSSGSANRSCRQKRCLPPSSSLIHKSSPSTLKL</sequence>
<dbReference type="PROSITE" id="PS51858">
    <property type="entry name" value="PPPDE"/>
    <property type="match status" value="1"/>
</dbReference>
<dbReference type="PANTHER" id="PTHR12378:SF17">
    <property type="entry name" value="OS06G0182100 PROTEIN"/>
    <property type="match status" value="1"/>
</dbReference>
<proteinExistence type="inferred from homology"/>